<proteinExistence type="predicted"/>
<reference evidence="4" key="1">
    <citation type="journal article" date="2021" name="BMC Genomics">
        <title>Chromosome-level genome assembly and manually-curated proteome of model necrotroph Parastagonospora nodorum Sn15 reveals a genome-wide trove of candidate effector homologs, and redundancy of virulence-related functions within an accessory chromosome.</title>
        <authorList>
            <person name="Bertazzoni S."/>
            <person name="Jones D.A.B."/>
            <person name="Phan H.T."/>
            <person name="Tan K.-C."/>
            <person name="Hane J.K."/>
        </authorList>
    </citation>
    <scope>NUCLEOTIDE SEQUENCE [LARGE SCALE GENOMIC DNA]</scope>
    <source>
        <strain evidence="4">SN15 / ATCC MYA-4574 / FGSC 10173)</strain>
    </source>
</reference>
<dbReference type="AlphaFoldDB" id="A0A7U2HZB9"/>
<keyword evidence="4" id="KW-1185">Reference proteome</keyword>
<feature type="compositionally biased region" description="Low complexity" evidence="2">
    <location>
        <begin position="35"/>
        <end position="78"/>
    </location>
</feature>
<gene>
    <name evidence="3" type="ORF">JI435_087350</name>
</gene>
<evidence type="ECO:0000256" key="1">
    <source>
        <dbReference type="SAM" id="Coils"/>
    </source>
</evidence>
<keyword evidence="1" id="KW-0175">Coiled coil</keyword>
<feature type="compositionally biased region" description="Basic and acidic residues" evidence="2">
    <location>
        <begin position="11"/>
        <end position="21"/>
    </location>
</feature>
<dbReference type="Proteomes" id="UP000663193">
    <property type="component" value="Chromosome 7"/>
</dbReference>
<feature type="region of interest" description="Disordered" evidence="2">
    <location>
        <begin position="1"/>
        <end position="99"/>
    </location>
</feature>
<dbReference type="VEuPathDB" id="FungiDB:JI435_087350"/>
<sequence length="270" mass="30069">MTPRHQTKKWATLEKLPRAEAEDGEEAAESSKTLSPSSDPDESSTPFTSFVTSFISRPRQSDVTTPTPDPTQSDPLSTNSMSTSSIKASIHPSPSPSLSHIWHPTRVGTVVAESEIPDAWAAKNLDKTKQMNELFIGCMSLVFVLTLAGIIGVGCWEAFWDSDFIPKKVSNRAKRAAAKKERERERIRALEDAMELQKEVQRQEEIRLMEMAVKATGEKREKERETVRQVDVETETEIETGMETESEGRLSEVAPSEESTERLLAGAKYA</sequence>
<feature type="compositionally biased region" description="Acidic residues" evidence="2">
    <location>
        <begin position="232"/>
        <end position="245"/>
    </location>
</feature>
<dbReference type="RefSeq" id="XP_001799043.1">
    <property type="nucleotide sequence ID" value="XM_001798991.1"/>
</dbReference>
<dbReference type="KEGG" id="pno:SNOG_08735"/>
<organism evidence="3 4">
    <name type="scientific">Phaeosphaeria nodorum (strain SN15 / ATCC MYA-4574 / FGSC 10173)</name>
    <name type="common">Glume blotch fungus</name>
    <name type="synonym">Parastagonospora nodorum</name>
    <dbReference type="NCBI Taxonomy" id="321614"/>
    <lineage>
        <taxon>Eukaryota</taxon>
        <taxon>Fungi</taxon>
        <taxon>Dikarya</taxon>
        <taxon>Ascomycota</taxon>
        <taxon>Pezizomycotina</taxon>
        <taxon>Dothideomycetes</taxon>
        <taxon>Pleosporomycetidae</taxon>
        <taxon>Pleosporales</taxon>
        <taxon>Pleosporineae</taxon>
        <taxon>Phaeosphaeriaceae</taxon>
        <taxon>Parastagonospora</taxon>
    </lineage>
</organism>
<evidence type="ECO:0000313" key="4">
    <source>
        <dbReference type="Proteomes" id="UP000663193"/>
    </source>
</evidence>
<feature type="coiled-coil region" evidence="1">
    <location>
        <begin position="170"/>
        <end position="206"/>
    </location>
</feature>
<accession>A0A7U2HZB9</accession>
<feature type="region of interest" description="Disordered" evidence="2">
    <location>
        <begin position="216"/>
        <end position="270"/>
    </location>
</feature>
<name>A0A7U2HZB9_PHANO</name>
<feature type="compositionally biased region" description="Low complexity" evidence="2">
    <location>
        <begin position="89"/>
        <end position="99"/>
    </location>
</feature>
<evidence type="ECO:0000313" key="3">
    <source>
        <dbReference type="EMBL" id="QRC97485.1"/>
    </source>
</evidence>
<feature type="compositionally biased region" description="Basic and acidic residues" evidence="2">
    <location>
        <begin position="216"/>
        <end position="231"/>
    </location>
</feature>
<dbReference type="EMBL" id="CP069029">
    <property type="protein sequence ID" value="QRC97485.1"/>
    <property type="molecule type" value="Genomic_DNA"/>
</dbReference>
<evidence type="ECO:0000256" key="2">
    <source>
        <dbReference type="SAM" id="MobiDB-lite"/>
    </source>
</evidence>
<protein>
    <submittedName>
        <fullName evidence="3">Uncharacterized protein</fullName>
    </submittedName>
</protein>